<dbReference type="AlphaFoldDB" id="A0A1I7X1Q8"/>
<dbReference type="Proteomes" id="UP000095283">
    <property type="component" value="Unplaced"/>
</dbReference>
<dbReference type="PANTHER" id="PTHR47331">
    <property type="entry name" value="PHD-TYPE DOMAIN-CONTAINING PROTEIN"/>
    <property type="match status" value="1"/>
</dbReference>
<organism evidence="1 2">
    <name type="scientific">Heterorhabditis bacteriophora</name>
    <name type="common">Entomopathogenic nematode worm</name>
    <dbReference type="NCBI Taxonomy" id="37862"/>
    <lineage>
        <taxon>Eukaryota</taxon>
        <taxon>Metazoa</taxon>
        <taxon>Ecdysozoa</taxon>
        <taxon>Nematoda</taxon>
        <taxon>Chromadorea</taxon>
        <taxon>Rhabditida</taxon>
        <taxon>Rhabditina</taxon>
        <taxon>Rhabditomorpha</taxon>
        <taxon>Strongyloidea</taxon>
        <taxon>Heterorhabditidae</taxon>
        <taxon>Heterorhabditis</taxon>
    </lineage>
</organism>
<protein>
    <submittedName>
        <fullName evidence="2">Reverse transcriptase domain-containing protein</fullName>
    </submittedName>
</protein>
<dbReference type="WBParaSite" id="Hba_11383">
    <property type="protein sequence ID" value="Hba_11383"/>
    <property type="gene ID" value="Hba_11383"/>
</dbReference>
<proteinExistence type="predicted"/>
<evidence type="ECO:0000313" key="1">
    <source>
        <dbReference type="Proteomes" id="UP000095283"/>
    </source>
</evidence>
<dbReference type="SUPFAM" id="SSF56672">
    <property type="entry name" value="DNA/RNA polymerases"/>
    <property type="match status" value="1"/>
</dbReference>
<evidence type="ECO:0000313" key="2">
    <source>
        <dbReference type="WBParaSite" id="Hba_11383"/>
    </source>
</evidence>
<name>A0A1I7X1Q8_HETBA</name>
<dbReference type="PANTHER" id="PTHR47331:SF1">
    <property type="entry name" value="GAG-LIKE PROTEIN"/>
    <property type="match status" value="1"/>
</dbReference>
<reference evidence="2" key="1">
    <citation type="submission" date="2016-11" db="UniProtKB">
        <authorList>
            <consortium name="WormBaseParasite"/>
        </authorList>
    </citation>
    <scope>IDENTIFICATION</scope>
</reference>
<sequence>MLPGLASRIRTKSRMDVMQLVYLSVTQMPKSHQTKDCHEWLKEEIIEKVPHKELDNTNYGFCSYVPFHMITKETPNVTKYRIVHNASARRKNTPSLNDLLYKGPVKLPDVLGTLIRFGQHRIAVTADVKAAFN</sequence>
<dbReference type="InterPro" id="IPR043502">
    <property type="entry name" value="DNA/RNA_pol_sf"/>
</dbReference>
<accession>A0A1I7X1Q8</accession>
<keyword evidence="1" id="KW-1185">Reference proteome</keyword>